<feature type="region of interest" description="Disordered" evidence="1">
    <location>
        <begin position="1"/>
        <end position="28"/>
    </location>
</feature>
<proteinExistence type="predicted"/>
<evidence type="ECO:0000256" key="1">
    <source>
        <dbReference type="SAM" id="MobiDB-lite"/>
    </source>
</evidence>
<dbReference type="RefSeq" id="WP_162413479.1">
    <property type="nucleotide sequence ID" value="NZ_JAHQXE010000003.1"/>
</dbReference>
<protein>
    <submittedName>
        <fullName evidence="2">Uncharacterized protein</fullName>
    </submittedName>
</protein>
<feature type="compositionally biased region" description="Basic and acidic residues" evidence="1">
    <location>
        <begin position="15"/>
        <end position="28"/>
    </location>
</feature>
<organism evidence="2 3">
    <name type="scientific">Haloarcula salina</name>
    <dbReference type="NCBI Taxonomy" id="1429914"/>
    <lineage>
        <taxon>Archaea</taxon>
        <taxon>Methanobacteriati</taxon>
        <taxon>Methanobacteriota</taxon>
        <taxon>Stenosarchaea group</taxon>
        <taxon>Halobacteria</taxon>
        <taxon>Halobacteriales</taxon>
        <taxon>Haloarculaceae</taxon>
        <taxon>Haloarcula</taxon>
    </lineage>
</organism>
<sequence length="378" mass="44955">MTDRDLSTRIGQLDEEGREKFDQKVESKKEELEEQLSQEYRSKIENVIDSDSQEIDDFNIIISAFEQNGAIDYTYIRTEPLFHEKEHNLDVLIASQKKQIALFIECERRLTSRLLSKLRNFDEKIEVIEKNLADDLDIDQYLDETIGVLPETNEFVMASRQIPEMEIHYKAKEVDRNIITWNLATPGSKCQIYRKVFKKSKEDSFEGHTDLDLNDYLDDELEKGVKYQKYIDFTYSSSWYLKLRDMAVTIINQHHRQGNENFNYKEWRQLFKYELKNYQREECIMMYNKFLDYGIDCGLVSLDEDAEEDLKKRYRIIFSVKNDQDKLMQNIVDKIANHEMQQELKSRMSDYKQQLLTRLERQKATGGKTLSDFADSDS</sequence>
<accession>A0AA41G162</accession>
<comment type="caution">
    <text evidence="2">The sequence shown here is derived from an EMBL/GenBank/DDBJ whole genome shotgun (WGS) entry which is preliminary data.</text>
</comment>
<evidence type="ECO:0000313" key="2">
    <source>
        <dbReference type="EMBL" id="MBV0902353.1"/>
    </source>
</evidence>
<dbReference type="Proteomes" id="UP001166304">
    <property type="component" value="Unassembled WGS sequence"/>
</dbReference>
<name>A0AA41G162_9EURY</name>
<evidence type="ECO:0000313" key="3">
    <source>
        <dbReference type="Proteomes" id="UP001166304"/>
    </source>
</evidence>
<keyword evidence="3" id="KW-1185">Reference proteome</keyword>
<gene>
    <name evidence="2" type="ORF">KTS37_11190</name>
</gene>
<dbReference type="EMBL" id="JAHQXE010000003">
    <property type="protein sequence ID" value="MBV0902353.1"/>
    <property type="molecule type" value="Genomic_DNA"/>
</dbReference>
<reference evidence="2" key="1">
    <citation type="submission" date="2021-06" db="EMBL/GenBank/DDBJ databases">
        <title>New haloarchaea isolates fom saline soil.</title>
        <authorList>
            <person name="Duran-Viseras A."/>
            <person name="Sanchez-Porro C.S."/>
            <person name="Ventosa A."/>
        </authorList>
    </citation>
    <scope>NUCLEOTIDE SEQUENCE</scope>
    <source>
        <strain evidence="2">JCM 18369</strain>
    </source>
</reference>
<dbReference type="AlphaFoldDB" id="A0AA41G162"/>